<gene>
    <name evidence="3" type="ORF">PX52LOC_05706</name>
</gene>
<dbReference type="Gene3D" id="3.20.20.140">
    <property type="entry name" value="Metal-dependent hydrolases"/>
    <property type="match status" value="1"/>
</dbReference>
<proteinExistence type="predicted"/>
<dbReference type="GO" id="GO:0016787">
    <property type="term" value="F:hydrolase activity"/>
    <property type="evidence" value="ECO:0007669"/>
    <property type="project" value="InterPro"/>
</dbReference>
<dbReference type="InterPro" id="IPR032466">
    <property type="entry name" value="Metal_Hydrolase"/>
</dbReference>
<dbReference type="Pfam" id="PF04909">
    <property type="entry name" value="Amidohydro_2"/>
    <property type="match status" value="1"/>
</dbReference>
<dbReference type="InterPro" id="IPR006680">
    <property type="entry name" value="Amidohydro-rel"/>
</dbReference>
<protein>
    <recommendedName>
        <fullName evidence="2">Amidohydrolase-related domain-containing protein</fullName>
    </recommendedName>
</protein>
<evidence type="ECO:0000259" key="2">
    <source>
        <dbReference type="Pfam" id="PF04909"/>
    </source>
</evidence>
<dbReference type="AlphaFoldDB" id="A0A5C1ALQ9"/>
<name>A0A5C1ALQ9_9BACT</name>
<dbReference type="OrthoDB" id="8673173at2"/>
<accession>A0A5C1ALQ9</accession>
<organism evidence="3 4">
    <name type="scientific">Limnoglobus roseus</name>
    <dbReference type="NCBI Taxonomy" id="2598579"/>
    <lineage>
        <taxon>Bacteria</taxon>
        <taxon>Pseudomonadati</taxon>
        <taxon>Planctomycetota</taxon>
        <taxon>Planctomycetia</taxon>
        <taxon>Gemmatales</taxon>
        <taxon>Gemmataceae</taxon>
        <taxon>Limnoglobus</taxon>
    </lineage>
</organism>
<evidence type="ECO:0000256" key="1">
    <source>
        <dbReference type="SAM" id="MobiDB-lite"/>
    </source>
</evidence>
<evidence type="ECO:0000313" key="3">
    <source>
        <dbReference type="EMBL" id="QEL18672.1"/>
    </source>
</evidence>
<reference evidence="4" key="1">
    <citation type="submission" date="2019-08" db="EMBL/GenBank/DDBJ databases">
        <title>Limnoglobus roseus gen. nov., sp. nov., a novel freshwater planctomycete with a giant genome from the family Gemmataceae.</title>
        <authorList>
            <person name="Kulichevskaya I.S."/>
            <person name="Naumoff D.G."/>
            <person name="Miroshnikov K."/>
            <person name="Ivanova A."/>
            <person name="Philippov D.A."/>
            <person name="Hakobyan A."/>
            <person name="Rijpstra I.C."/>
            <person name="Sinninghe Damste J.S."/>
            <person name="Liesack W."/>
            <person name="Dedysh S.N."/>
        </authorList>
    </citation>
    <scope>NUCLEOTIDE SEQUENCE [LARGE SCALE GENOMIC DNA]</scope>
    <source>
        <strain evidence="4">PX52</strain>
    </source>
</reference>
<feature type="domain" description="Amidohydrolase-related" evidence="2">
    <location>
        <begin position="33"/>
        <end position="333"/>
    </location>
</feature>
<dbReference type="RefSeq" id="WP_149113146.1">
    <property type="nucleotide sequence ID" value="NZ_CP042425.1"/>
</dbReference>
<dbReference type="KEGG" id="lrs:PX52LOC_05706"/>
<dbReference type="SUPFAM" id="SSF51556">
    <property type="entry name" value="Metallo-dependent hydrolases"/>
    <property type="match status" value="1"/>
</dbReference>
<dbReference type="EMBL" id="CP042425">
    <property type="protein sequence ID" value="QEL18672.1"/>
    <property type="molecule type" value="Genomic_DNA"/>
</dbReference>
<feature type="region of interest" description="Disordered" evidence="1">
    <location>
        <begin position="293"/>
        <end position="312"/>
    </location>
</feature>
<keyword evidence="4" id="KW-1185">Reference proteome</keyword>
<sequence>MIDNPLPDYNATGQDFNSREHLVYSGPPIIDIHAHVTMTRPEEKAEGVSNAAERMLATAAEFGIGRTYSMCPPQDIAALRARLGAAIAFNGMISKKPDEPDDAAYRTLDQFIQVGIEIVKLWAAPRGRDHGLLLDAPWRIESLNRARSAGIRVVMVHVGDPDAWWNHTYQDVTKFGTKADQYLPLRKMIEMFPDLTWIGAHMGGDPEHPDHLERLLEEFPQLHFDTSATKWQVREVSRHRDAVRSLVCRHPDRFLFGSDLVTGHMHARDHYVSRYWCQRTLWESAWTRPSPIHDPDYVPGEGEQPGPTLRGVDLPSDVLNKVYSENARRILGLPRS</sequence>
<evidence type="ECO:0000313" key="4">
    <source>
        <dbReference type="Proteomes" id="UP000324974"/>
    </source>
</evidence>
<dbReference type="Proteomes" id="UP000324974">
    <property type="component" value="Chromosome"/>
</dbReference>